<evidence type="ECO:0000256" key="6">
    <source>
        <dbReference type="ARBA" id="ARBA00023033"/>
    </source>
</evidence>
<dbReference type="Pfam" id="PF00067">
    <property type="entry name" value="p450"/>
    <property type="match status" value="1"/>
</dbReference>
<dbReference type="SUPFAM" id="SSF48264">
    <property type="entry name" value="Cytochrome P450"/>
    <property type="match status" value="1"/>
</dbReference>
<keyword evidence="9" id="KW-0472">Membrane</keyword>
<feature type="transmembrane region" description="Helical" evidence="9">
    <location>
        <begin position="6"/>
        <end position="26"/>
    </location>
</feature>
<evidence type="ECO:0000256" key="2">
    <source>
        <dbReference type="ARBA" id="ARBA00022617"/>
    </source>
</evidence>
<protein>
    <submittedName>
        <fullName evidence="10">Cytochrome P450</fullName>
    </submittedName>
</protein>
<reference evidence="10 11" key="1">
    <citation type="submission" date="2016-07" db="EMBL/GenBank/DDBJ databases">
        <title>Pervasive Adenine N6-methylation of Active Genes in Fungi.</title>
        <authorList>
            <consortium name="DOE Joint Genome Institute"/>
            <person name="Mondo S.J."/>
            <person name="Dannebaum R.O."/>
            <person name="Kuo R.C."/>
            <person name="Labutti K."/>
            <person name="Haridas S."/>
            <person name="Kuo A."/>
            <person name="Salamov A."/>
            <person name="Ahrendt S.R."/>
            <person name="Lipzen A."/>
            <person name="Sullivan W."/>
            <person name="Andreopoulos W.B."/>
            <person name="Clum A."/>
            <person name="Lindquist E."/>
            <person name="Daum C."/>
            <person name="Ramamoorthy G.K."/>
            <person name="Gryganskyi A."/>
            <person name="Culley D."/>
            <person name="Magnuson J.K."/>
            <person name="James T.Y."/>
            <person name="O'Malley M.A."/>
            <person name="Stajich J.E."/>
            <person name="Spatafora J.W."/>
            <person name="Visel A."/>
            <person name="Grigoriev I.V."/>
        </authorList>
    </citation>
    <scope>NUCLEOTIDE SEQUENCE [LARGE SCALE GENOMIC DNA]</scope>
    <source>
        <strain evidence="10 11">CBS 931.73</strain>
    </source>
</reference>
<dbReference type="PRINTS" id="PR00463">
    <property type="entry name" value="EP450I"/>
</dbReference>
<comment type="caution">
    <text evidence="10">The sequence shown here is derived from an EMBL/GenBank/DDBJ whole genome shotgun (WGS) entry which is preliminary data.</text>
</comment>
<dbReference type="STRING" id="1314790.A0A1Y1YSB4"/>
<keyword evidence="4 8" id="KW-0560">Oxidoreductase</keyword>
<dbReference type="InterPro" id="IPR002401">
    <property type="entry name" value="Cyt_P450_E_grp-I"/>
</dbReference>
<evidence type="ECO:0000256" key="3">
    <source>
        <dbReference type="ARBA" id="ARBA00022723"/>
    </source>
</evidence>
<evidence type="ECO:0000313" key="11">
    <source>
        <dbReference type="Proteomes" id="UP000193498"/>
    </source>
</evidence>
<gene>
    <name evidence="10" type="ORF">K493DRAFT_298607</name>
</gene>
<keyword evidence="9" id="KW-1133">Transmembrane helix</keyword>
<feature type="binding site" description="axial binding residue" evidence="7">
    <location>
        <position position="440"/>
    </location>
    <ligand>
        <name>heme</name>
        <dbReference type="ChEBI" id="CHEBI:30413"/>
    </ligand>
    <ligandPart>
        <name>Fe</name>
        <dbReference type="ChEBI" id="CHEBI:18248"/>
    </ligandPart>
</feature>
<dbReference type="FunCoup" id="A0A1Y1YSB4">
    <property type="interactions" value="623"/>
</dbReference>
<dbReference type="OrthoDB" id="1470350at2759"/>
<dbReference type="AlphaFoldDB" id="A0A1Y1YSB4"/>
<dbReference type="InParanoid" id="A0A1Y1YSB4"/>
<evidence type="ECO:0000256" key="8">
    <source>
        <dbReference type="RuleBase" id="RU000461"/>
    </source>
</evidence>
<keyword evidence="3 7" id="KW-0479">Metal-binding</keyword>
<dbReference type="PRINTS" id="PR00385">
    <property type="entry name" value="P450"/>
</dbReference>
<evidence type="ECO:0000256" key="4">
    <source>
        <dbReference type="ARBA" id="ARBA00023002"/>
    </source>
</evidence>
<dbReference type="EMBL" id="MCFE01000076">
    <property type="protein sequence ID" value="ORY00912.1"/>
    <property type="molecule type" value="Genomic_DNA"/>
</dbReference>
<dbReference type="PANTHER" id="PTHR24291:SF50">
    <property type="entry name" value="BIFUNCTIONAL ALBAFLAVENONE MONOOXYGENASE_TERPENE SYNTHASE"/>
    <property type="match status" value="1"/>
</dbReference>
<dbReference type="GO" id="GO:0005506">
    <property type="term" value="F:iron ion binding"/>
    <property type="evidence" value="ECO:0007669"/>
    <property type="project" value="InterPro"/>
</dbReference>
<dbReference type="Gene3D" id="1.10.630.10">
    <property type="entry name" value="Cytochrome P450"/>
    <property type="match status" value="1"/>
</dbReference>
<sequence>MEIEIAVALVATFLTAYCIYVLKCYLGLRAVGNRIPGPKCRLLTDNRSIINAAGSYASFLLDLHTKYGPIARYWDGRDLVVSIDDPKFLSEIKALRLDKRVEGLNFLKGLLGASGITFLKGEKARERRRLLHSVFSRQPFEELMPKFEEIVNRAILDWEKQCHTGNDTFEVVLEPYIHKLWMSMNEYNVFGEALGHQALGQKIEATLIFLRDLRYTRILPFSSTWKQRRDLLKEVHHEVDELISKELRQREHGEERKEKAGDVMSLFLSTTDNNGRPAFSKEEIHDEVLTFLFGAFDNYVVISNTLWHLAKSPKCQQLAREEVIKICGPLTPPQKASHVLQLSYVRASIKESLRCTPVGVATWRVTDQDQVIVDHFIPKDTTIVVPMMAIHKNPKYWPNPEKYEPKRFLENGEQVNEKNDTPPDAQSLAFVPFGFGVRGCLGQRYALNAAAMVIAIILQRYEIEVSAQCQEMEWVERNLGGFSKNGTKLIFKKRSSEA</sequence>
<dbReference type="Proteomes" id="UP000193498">
    <property type="component" value="Unassembled WGS sequence"/>
</dbReference>
<dbReference type="GO" id="GO:0016705">
    <property type="term" value="F:oxidoreductase activity, acting on paired donors, with incorporation or reduction of molecular oxygen"/>
    <property type="evidence" value="ECO:0007669"/>
    <property type="project" value="InterPro"/>
</dbReference>
<keyword evidence="11" id="KW-1185">Reference proteome</keyword>
<dbReference type="InterPro" id="IPR001128">
    <property type="entry name" value="Cyt_P450"/>
</dbReference>
<organism evidence="10 11">
    <name type="scientific">Basidiobolus meristosporus CBS 931.73</name>
    <dbReference type="NCBI Taxonomy" id="1314790"/>
    <lineage>
        <taxon>Eukaryota</taxon>
        <taxon>Fungi</taxon>
        <taxon>Fungi incertae sedis</taxon>
        <taxon>Zoopagomycota</taxon>
        <taxon>Entomophthoromycotina</taxon>
        <taxon>Basidiobolomycetes</taxon>
        <taxon>Basidiobolales</taxon>
        <taxon>Basidiobolaceae</taxon>
        <taxon>Basidiobolus</taxon>
    </lineage>
</organism>
<comment type="similarity">
    <text evidence="1 8">Belongs to the cytochrome P450 family.</text>
</comment>
<evidence type="ECO:0000256" key="1">
    <source>
        <dbReference type="ARBA" id="ARBA00010617"/>
    </source>
</evidence>
<evidence type="ECO:0000256" key="7">
    <source>
        <dbReference type="PIRSR" id="PIRSR602401-1"/>
    </source>
</evidence>
<proteinExistence type="inferred from homology"/>
<dbReference type="InterPro" id="IPR017972">
    <property type="entry name" value="Cyt_P450_CS"/>
</dbReference>
<evidence type="ECO:0000256" key="5">
    <source>
        <dbReference type="ARBA" id="ARBA00023004"/>
    </source>
</evidence>
<accession>A0A1Y1YSB4</accession>
<keyword evidence="2 7" id="KW-0349">Heme</keyword>
<comment type="cofactor">
    <cofactor evidence="7">
        <name>heme</name>
        <dbReference type="ChEBI" id="CHEBI:30413"/>
    </cofactor>
</comment>
<dbReference type="GO" id="GO:0020037">
    <property type="term" value="F:heme binding"/>
    <property type="evidence" value="ECO:0007669"/>
    <property type="project" value="InterPro"/>
</dbReference>
<dbReference type="InterPro" id="IPR036396">
    <property type="entry name" value="Cyt_P450_sf"/>
</dbReference>
<keyword evidence="6 8" id="KW-0503">Monooxygenase</keyword>
<dbReference type="GO" id="GO:0004497">
    <property type="term" value="F:monooxygenase activity"/>
    <property type="evidence" value="ECO:0007669"/>
    <property type="project" value="UniProtKB-KW"/>
</dbReference>
<dbReference type="CDD" id="cd00302">
    <property type="entry name" value="cytochrome_P450"/>
    <property type="match status" value="1"/>
</dbReference>
<name>A0A1Y1YSB4_9FUNG</name>
<keyword evidence="5 7" id="KW-0408">Iron</keyword>
<dbReference type="PROSITE" id="PS00086">
    <property type="entry name" value="CYTOCHROME_P450"/>
    <property type="match status" value="1"/>
</dbReference>
<dbReference type="InterPro" id="IPR050196">
    <property type="entry name" value="Cytochrome_P450_Monoox"/>
</dbReference>
<dbReference type="PANTHER" id="PTHR24291">
    <property type="entry name" value="CYTOCHROME P450 FAMILY 4"/>
    <property type="match status" value="1"/>
</dbReference>
<keyword evidence="9" id="KW-0812">Transmembrane</keyword>
<evidence type="ECO:0000256" key="9">
    <source>
        <dbReference type="SAM" id="Phobius"/>
    </source>
</evidence>
<evidence type="ECO:0000313" key="10">
    <source>
        <dbReference type="EMBL" id="ORY00912.1"/>
    </source>
</evidence>